<feature type="non-terminal residue" evidence="1">
    <location>
        <position position="1"/>
    </location>
</feature>
<sequence length="73" mass="8591">VIARARENRTIQESKSFKASKDWHVHRSANSRTLYLRPSYMRQNIPDDDEYFFASAVTLVVLKIPSRLLLRRA</sequence>
<evidence type="ECO:0000313" key="2">
    <source>
        <dbReference type="Proteomes" id="UP000078492"/>
    </source>
</evidence>
<evidence type="ECO:0000313" key="1">
    <source>
        <dbReference type="EMBL" id="KYN26636.1"/>
    </source>
</evidence>
<protein>
    <submittedName>
        <fullName evidence="1">Uncharacterized protein</fullName>
    </submittedName>
</protein>
<keyword evidence="2" id="KW-1185">Reference proteome</keyword>
<organism evidence="1 2">
    <name type="scientific">Trachymyrmex cornetzi</name>
    <dbReference type="NCBI Taxonomy" id="471704"/>
    <lineage>
        <taxon>Eukaryota</taxon>
        <taxon>Metazoa</taxon>
        <taxon>Ecdysozoa</taxon>
        <taxon>Arthropoda</taxon>
        <taxon>Hexapoda</taxon>
        <taxon>Insecta</taxon>
        <taxon>Pterygota</taxon>
        <taxon>Neoptera</taxon>
        <taxon>Endopterygota</taxon>
        <taxon>Hymenoptera</taxon>
        <taxon>Apocrita</taxon>
        <taxon>Aculeata</taxon>
        <taxon>Formicoidea</taxon>
        <taxon>Formicidae</taxon>
        <taxon>Myrmicinae</taxon>
        <taxon>Trachymyrmex</taxon>
    </lineage>
</organism>
<gene>
    <name evidence="1" type="ORF">ALC57_04004</name>
</gene>
<proteinExistence type="predicted"/>
<dbReference type="Proteomes" id="UP000078492">
    <property type="component" value="Unassembled WGS sequence"/>
</dbReference>
<dbReference type="AlphaFoldDB" id="A0A151JLT9"/>
<name>A0A151JLT9_9HYME</name>
<accession>A0A151JLT9</accession>
<dbReference type="EMBL" id="KQ979011">
    <property type="protein sequence ID" value="KYN26636.1"/>
    <property type="molecule type" value="Genomic_DNA"/>
</dbReference>
<reference evidence="1 2" key="1">
    <citation type="submission" date="2015-09" db="EMBL/GenBank/DDBJ databases">
        <title>Trachymyrmex cornetzi WGS genome.</title>
        <authorList>
            <person name="Nygaard S."/>
            <person name="Hu H."/>
            <person name="Boomsma J."/>
            <person name="Zhang G."/>
        </authorList>
    </citation>
    <scope>NUCLEOTIDE SEQUENCE [LARGE SCALE GENOMIC DNA]</scope>
    <source>
        <strain evidence="1">Tcor2-1</strain>
        <tissue evidence="1">Whole body</tissue>
    </source>
</reference>